<dbReference type="Proteomes" id="UP001519293">
    <property type="component" value="Unassembled WGS sequence"/>
</dbReference>
<evidence type="ECO:0000256" key="1">
    <source>
        <dbReference type="SAM" id="Phobius"/>
    </source>
</evidence>
<feature type="transmembrane region" description="Helical" evidence="1">
    <location>
        <begin position="6"/>
        <end position="23"/>
    </location>
</feature>
<comment type="caution">
    <text evidence="2">The sequence shown here is derived from an EMBL/GenBank/DDBJ whole genome shotgun (WGS) entry which is preliminary data.</text>
</comment>
<keyword evidence="1" id="KW-0472">Membrane</keyword>
<feature type="transmembrane region" description="Helical" evidence="1">
    <location>
        <begin position="90"/>
        <end position="113"/>
    </location>
</feature>
<evidence type="ECO:0000313" key="3">
    <source>
        <dbReference type="Proteomes" id="UP001519293"/>
    </source>
</evidence>
<reference evidence="2 3" key="1">
    <citation type="submission" date="2021-03" db="EMBL/GenBank/DDBJ databases">
        <title>Genomic Encyclopedia of Type Strains, Phase IV (KMG-IV): sequencing the most valuable type-strain genomes for metagenomic binning, comparative biology and taxonomic classification.</title>
        <authorList>
            <person name="Goeker M."/>
        </authorList>
    </citation>
    <scope>NUCLEOTIDE SEQUENCE [LARGE SCALE GENOMIC DNA]</scope>
    <source>
        <strain evidence="2 3">DSM 26675</strain>
    </source>
</reference>
<evidence type="ECO:0000313" key="2">
    <source>
        <dbReference type="EMBL" id="MBP2240219.1"/>
    </source>
</evidence>
<gene>
    <name evidence="2" type="ORF">J2Z40_000772</name>
</gene>
<accession>A0ABS4RBD8</accession>
<evidence type="ECO:0008006" key="4">
    <source>
        <dbReference type="Google" id="ProtNLM"/>
    </source>
</evidence>
<name>A0ABS4RBD8_9BACI</name>
<keyword evidence="1" id="KW-1133">Transmembrane helix</keyword>
<dbReference type="EMBL" id="JAGIKZ010000002">
    <property type="protein sequence ID" value="MBP2240219.1"/>
    <property type="molecule type" value="Genomic_DNA"/>
</dbReference>
<feature type="transmembrane region" description="Helical" evidence="1">
    <location>
        <begin position="125"/>
        <end position="142"/>
    </location>
</feature>
<organism evidence="2 3">
    <name type="scientific">Cytobacillus eiseniae</name>
    <dbReference type="NCBI Taxonomy" id="762947"/>
    <lineage>
        <taxon>Bacteria</taxon>
        <taxon>Bacillati</taxon>
        <taxon>Bacillota</taxon>
        <taxon>Bacilli</taxon>
        <taxon>Bacillales</taxon>
        <taxon>Bacillaceae</taxon>
        <taxon>Cytobacillus</taxon>
    </lineage>
</organism>
<sequence>MPANFFRIFNAICLWVIVIIFLPKQSFKRYLPVTFFCSFLLLIIEMLSPIFNWWKVKGGYKYMVFDALAFILGPFFTINLWIFHLTFGKFSLYAISNLVIDFIFAYLLCPIFQKIGHFKFKKFTSTKIFVLYYFLSLLNYGFQKYIEKPNKNI</sequence>
<feature type="transmembrane region" description="Helical" evidence="1">
    <location>
        <begin position="30"/>
        <end position="51"/>
    </location>
</feature>
<protein>
    <recommendedName>
        <fullName evidence="4">Permease</fullName>
    </recommendedName>
</protein>
<keyword evidence="3" id="KW-1185">Reference proteome</keyword>
<proteinExistence type="predicted"/>
<keyword evidence="1" id="KW-0812">Transmembrane</keyword>
<feature type="transmembrane region" description="Helical" evidence="1">
    <location>
        <begin position="63"/>
        <end position="83"/>
    </location>
</feature>